<name>A0ABW5DQ55_9PROT</name>
<dbReference type="SUPFAM" id="SSF46785">
    <property type="entry name" value="Winged helix' DNA-binding domain"/>
    <property type="match status" value="1"/>
</dbReference>
<accession>A0ABW5DQ55</accession>
<dbReference type="PANTHER" id="PTHR30537">
    <property type="entry name" value="HTH-TYPE TRANSCRIPTIONAL REGULATOR"/>
    <property type="match status" value="1"/>
</dbReference>
<keyword evidence="2" id="KW-0805">Transcription regulation</keyword>
<proteinExistence type="inferred from homology"/>
<dbReference type="InterPro" id="IPR036390">
    <property type="entry name" value="WH_DNA-bd_sf"/>
</dbReference>
<evidence type="ECO:0000313" key="7">
    <source>
        <dbReference type="EMBL" id="MFD2263258.1"/>
    </source>
</evidence>
<gene>
    <name evidence="7" type="ORF">ACFSM5_10195</name>
</gene>
<protein>
    <submittedName>
        <fullName evidence="7">LysR substrate-binding domain-containing protein</fullName>
    </submittedName>
</protein>
<evidence type="ECO:0000313" key="8">
    <source>
        <dbReference type="Proteomes" id="UP001597295"/>
    </source>
</evidence>
<comment type="similarity">
    <text evidence="1">Belongs to the LysR transcriptional regulatory family.</text>
</comment>
<keyword evidence="5" id="KW-1133">Transmembrane helix</keyword>
<feature type="domain" description="HTH lysR-type" evidence="6">
    <location>
        <begin position="6"/>
        <end position="63"/>
    </location>
</feature>
<dbReference type="Gene3D" id="1.10.10.10">
    <property type="entry name" value="Winged helix-like DNA-binding domain superfamily/Winged helix DNA-binding domain"/>
    <property type="match status" value="1"/>
</dbReference>
<sequence>MKNPLPSLNAIRSFASAGRHLSFTAAAAELNVTQGAVSRLVQSLEREVGVALFTRRGRSIELTRIGAEYHRRISAALLEIAAASDDVRPRGQGAKLSINVLPTLALRWLVPRLADFQARHPEVHVEVTAGDGAADLDTLACDMAIRFGAPPFPGAEAHLLMGEAVGVICSPEFLRHAPPIRSVKDLPGQRLLRHTTRPDAWSNFLKYHDIAAPDLSRAQGFEHFFMLAEAAAAGMGVALIPLFLIDAELRSGRLIQAVPDLFSEAGGYYLLHRSGAERNSNLRMFKVWLMEQAENSFPL</sequence>
<dbReference type="SUPFAM" id="SSF53850">
    <property type="entry name" value="Periplasmic binding protein-like II"/>
    <property type="match status" value="1"/>
</dbReference>
<evidence type="ECO:0000256" key="5">
    <source>
        <dbReference type="SAM" id="Phobius"/>
    </source>
</evidence>
<evidence type="ECO:0000256" key="3">
    <source>
        <dbReference type="ARBA" id="ARBA00023125"/>
    </source>
</evidence>
<dbReference type="Pfam" id="PF00126">
    <property type="entry name" value="HTH_1"/>
    <property type="match status" value="1"/>
</dbReference>
<dbReference type="InterPro" id="IPR058163">
    <property type="entry name" value="LysR-type_TF_proteobact-type"/>
</dbReference>
<dbReference type="Pfam" id="PF03466">
    <property type="entry name" value="LysR_substrate"/>
    <property type="match status" value="1"/>
</dbReference>
<keyword evidence="5" id="KW-0812">Transmembrane</keyword>
<dbReference type="InterPro" id="IPR005119">
    <property type="entry name" value="LysR_subst-bd"/>
</dbReference>
<keyword evidence="3" id="KW-0238">DNA-binding</keyword>
<dbReference type="EMBL" id="JBHUIP010000009">
    <property type="protein sequence ID" value="MFD2263258.1"/>
    <property type="molecule type" value="Genomic_DNA"/>
</dbReference>
<dbReference type="RefSeq" id="WP_379876241.1">
    <property type="nucleotide sequence ID" value="NZ_JBHUIP010000009.1"/>
</dbReference>
<evidence type="ECO:0000259" key="6">
    <source>
        <dbReference type="PROSITE" id="PS50931"/>
    </source>
</evidence>
<comment type="caution">
    <text evidence="7">The sequence shown here is derived from an EMBL/GenBank/DDBJ whole genome shotgun (WGS) entry which is preliminary data.</text>
</comment>
<dbReference type="Proteomes" id="UP001597295">
    <property type="component" value="Unassembled WGS sequence"/>
</dbReference>
<keyword evidence="8" id="KW-1185">Reference proteome</keyword>
<dbReference type="PROSITE" id="PS50931">
    <property type="entry name" value="HTH_LYSR"/>
    <property type="match status" value="1"/>
</dbReference>
<dbReference type="InterPro" id="IPR036388">
    <property type="entry name" value="WH-like_DNA-bd_sf"/>
</dbReference>
<dbReference type="PRINTS" id="PR00039">
    <property type="entry name" value="HTHLYSR"/>
</dbReference>
<evidence type="ECO:0000256" key="2">
    <source>
        <dbReference type="ARBA" id="ARBA00023015"/>
    </source>
</evidence>
<keyword evidence="5" id="KW-0472">Membrane</keyword>
<organism evidence="7 8">
    <name type="scientific">Lacibacterium aquatile</name>
    <dbReference type="NCBI Taxonomy" id="1168082"/>
    <lineage>
        <taxon>Bacteria</taxon>
        <taxon>Pseudomonadati</taxon>
        <taxon>Pseudomonadota</taxon>
        <taxon>Alphaproteobacteria</taxon>
        <taxon>Rhodospirillales</taxon>
        <taxon>Rhodospirillaceae</taxon>
    </lineage>
</organism>
<dbReference type="Gene3D" id="3.40.190.10">
    <property type="entry name" value="Periplasmic binding protein-like II"/>
    <property type="match status" value="2"/>
</dbReference>
<evidence type="ECO:0000256" key="1">
    <source>
        <dbReference type="ARBA" id="ARBA00009437"/>
    </source>
</evidence>
<dbReference type="InterPro" id="IPR000847">
    <property type="entry name" value="LysR_HTH_N"/>
</dbReference>
<feature type="transmembrane region" description="Helical" evidence="5">
    <location>
        <begin position="224"/>
        <end position="245"/>
    </location>
</feature>
<reference evidence="8" key="1">
    <citation type="journal article" date="2019" name="Int. J. Syst. Evol. Microbiol.">
        <title>The Global Catalogue of Microorganisms (GCM) 10K type strain sequencing project: providing services to taxonomists for standard genome sequencing and annotation.</title>
        <authorList>
            <consortium name="The Broad Institute Genomics Platform"/>
            <consortium name="The Broad Institute Genome Sequencing Center for Infectious Disease"/>
            <person name="Wu L."/>
            <person name="Ma J."/>
        </authorList>
    </citation>
    <scope>NUCLEOTIDE SEQUENCE [LARGE SCALE GENOMIC DNA]</scope>
    <source>
        <strain evidence="8">CGMCC 1.19062</strain>
    </source>
</reference>
<keyword evidence="4" id="KW-0804">Transcription</keyword>
<evidence type="ECO:0000256" key="4">
    <source>
        <dbReference type="ARBA" id="ARBA00023163"/>
    </source>
</evidence>
<dbReference type="PANTHER" id="PTHR30537:SF74">
    <property type="entry name" value="HTH-TYPE TRANSCRIPTIONAL REGULATOR TRPI"/>
    <property type="match status" value="1"/>
</dbReference>